<reference evidence="2" key="1">
    <citation type="journal article" date="2014" name="Int. J. Syst. Evol. Microbiol.">
        <title>Complete genome sequence of Corynebacterium casei LMG S-19264T (=DSM 44701T), isolated from a smear-ripened cheese.</title>
        <authorList>
            <consortium name="US DOE Joint Genome Institute (JGI-PGF)"/>
            <person name="Walter F."/>
            <person name="Albersmeier A."/>
            <person name="Kalinowski J."/>
            <person name="Ruckert C."/>
        </authorList>
    </citation>
    <scope>NUCLEOTIDE SEQUENCE</scope>
    <source>
        <strain evidence="2">CGMCC 1.12214</strain>
    </source>
</reference>
<evidence type="ECO:0000313" key="2">
    <source>
        <dbReference type="EMBL" id="GGH12625.1"/>
    </source>
</evidence>
<evidence type="ECO:0000313" key="3">
    <source>
        <dbReference type="Proteomes" id="UP000603912"/>
    </source>
</evidence>
<protein>
    <submittedName>
        <fullName evidence="2">Uncharacterized protein</fullName>
    </submittedName>
</protein>
<feature type="transmembrane region" description="Helical" evidence="1">
    <location>
        <begin position="65"/>
        <end position="86"/>
    </location>
</feature>
<organism evidence="2 3">
    <name type="scientific">Alsobacter metallidurans</name>
    <dbReference type="NCBI Taxonomy" id="340221"/>
    <lineage>
        <taxon>Bacteria</taxon>
        <taxon>Pseudomonadati</taxon>
        <taxon>Pseudomonadota</taxon>
        <taxon>Alphaproteobacteria</taxon>
        <taxon>Hyphomicrobiales</taxon>
        <taxon>Alsobacteraceae</taxon>
        <taxon>Alsobacter</taxon>
    </lineage>
</organism>
<dbReference type="AlphaFoldDB" id="A0A917I5I8"/>
<reference evidence="2" key="2">
    <citation type="submission" date="2020-09" db="EMBL/GenBank/DDBJ databases">
        <authorList>
            <person name="Sun Q."/>
            <person name="Zhou Y."/>
        </authorList>
    </citation>
    <scope>NUCLEOTIDE SEQUENCE</scope>
    <source>
        <strain evidence="2">CGMCC 1.12214</strain>
    </source>
</reference>
<comment type="caution">
    <text evidence="2">The sequence shown here is derived from an EMBL/GenBank/DDBJ whole genome shotgun (WGS) entry which is preliminary data.</text>
</comment>
<name>A0A917I5I8_9HYPH</name>
<gene>
    <name evidence="2" type="ORF">GCM10007036_10620</name>
</gene>
<accession>A0A917I5I8</accession>
<keyword evidence="3" id="KW-1185">Reference proteome</keyword>
<keyword evidence="1" id="KW-0472">Membrane</keyword>
<keyword evidence="1" id="KW-1133">Transmembrane helix</keyword>
<dbReference type="Proteomes" id="UP000603912">
    <property type="component" value="Unassembled WGS sequence"/>
</dbReference>
<dbReference type="EMBL" id="BMES01000001">
    <property type="protein sequence ID" value="GGH12625.1"/>
    <property type="molecule type" value="Genomic_DNA"/>
</dbReference>
<feature type="transmembrane region" description="Helical" evidence="1">
    <location>
        <begin position="6"/>
        <end position="30"/>
    </location>
</feature>
<keyword evidence="1" id="KW-0812">Transmembrane</keyword>
<evidence type="ECO:0000256" key="1">
    <source>
        <dbReference type="SAM" id="Phobius"/>
    </source>
</evidence>
<sequence length="169" mass="19076">MGFLYAVLTYVGVTTLLFGSPVHPIMLALLWHDRLGAPLWQLIPPLCLVALSFTVRFMGPVNSPFRVPILICLAILLPTAIVGVYADWIRHRAVQAFGADEVEEHSFFRSIREAPSDFQFFLHTAALKGCTPYAWSYRKMAFYVLKPDVGANVLPREWIVRCGIRIGNR</sequence>
<proteinExistence type="predicted"/>